<feature type="signal peptide" evidence="1">
    <location>
        <begin position="1"/>
        <end position="19"/>
    </location>
</feature>
<keyword evidence="3" id="KW-1185">Reference proteome</keyword>
<accession>A0A6A5UQS0</accession>
<evidence type="ECO:0000313" key="3">
    <source>
        <dbReference type="Proteomes" id="UP000800035"/>
    </source>
</evidence>
<evidence type="ECO:0000256" key="1">
    <source>
        <dbReference type="SAM" id="SignalP"/>
    </source>
</evidence>
<dbReference type="EMBL" id="ML976977">
    <property type="protein sequence ID" value="KAF1963427.1"/>
    <property type="molecule type" value="Genomic_DNA"/>
</dbReference>
<reference evidence="2" key="1">
    <citation type="journal article" date="2020" name="Stud. Mycol.">
        <title>101 Dothideomycetes genomes: a test case for predicting lifestyles and emergence of pathogens.</title>
        <authorList>
            <person name="Haridas S."/>
            <person name="Albert R."/>
            <person name="Binder M."/>
            <person name="Bloem J."/>
            <person name="Labutti K."/>
            <person name="Salamov A."/>
            <person name="Andreopoulos B."/>
            <person name="Baker S."/>
            <person name="Barry K."/>
            <person name="Bills G."/>
            <person name="Bluhm B."/>
            <person name="Cannon C."/>
            <person name="Castanera R."/>
            <person name="Culley D."/>
            <person name="Daum C."/>
            <person name="Ezra D."/>
            <person name="Gonzalez J."/>
            <person name="Henrissat B."/>
            <person name="Kuo A."/>
            <person name="Liang C."/>
            <person name="Lipzen A."/>
            <person name="Lutzoni F."/>
            <person name="Magnuson J."/>
            <person name="Mondo S."/>
            <person name="Nolan M."/>
            <person name="Ohm R."/>
            <person name="Pangilinan J."/>
            <person name="Park H.-J."/>
            <person name="Ramirez L."/>
            <person name="Alfaro M."/>
            <person name="Sun H."/>
            <person name="Tritt A."/>
            <person name="Yoshinaga Y."/>
            <person name="Zwiers L.-H."/>
            <person name="Turgeon B."/>
            <person name="Goodwin S."/>
            <person name="Spatafora J."/>
            <person name="Crous P."/>
            <person name="Grigoriev I."/>
        </authorList>
    </citation>
    <scope>NUCLEOTIDE SEQUENCE</scope>
    <source>
        <strain evidence="2">CBS 675.92</strain>
    </source>
</reference>
<feature type="chain" id="PRO_5025583895" evidence="1">
    <location>
        <begin position="20"/>
        <end position="97"/>
    </location>
</feature>
<proteinExistence type="predicted"/>
<keyword evidence="1" id="KW-0732">Signal</keyword>
<organism evidence="2 3">
    <name type="scientific">Byssothecium circinans</name>
    <dbReference type="NCBI Taxonomy" id="147558"/>
    <lineage>
        <taxon>Eukaryota</taxon>
        <taxon>Fungi</taxon>
        <taxon>Dikarya</taxon>
        <taxon>Ascomycota</taxon>
        <taxon>Pezizomycotina</taxon>
        <taxon>Dothideomycetes</taxon>
        <taxon>Pleosporomycetidae</taxon>
        <taxon>Pleosporales</taxon>
        <taxon>Massarineae</taxon>
        <taxon>Massarinaceae</taxon>
        <taxon>Byssothecium</taxon>
    </lineage>
</organism>
<sequence>MIISSLFKLAMHVFSTVTASILPMVPIGCNGILDLQMKFGSSGTTCSLACGEGTLKLPLEEVLVPQLDGEVYHGINMLTWSDKRSRHTNEVLFLMGD</sequence>
<dbReference type="AlphaFoldDB" id="A0A6A5UQS0"/>
<name>A0A6A5UQS0_9PLEO</name>
<gene>
    <name evidence="2" type="ORF">CC80DRAFT_5513</name>
</gene>
<protein>
    <submittedName>
        <fullName evidence="2">Uncharacterized protein</fullName>
    </submittedName>
</protein>
<dbReference type="Proteomes" id="UP000800035">
    <property type="component" value="Unassembled WGS sequence"/>
</dbReference>
<evidence type="ECO:0000313" key="2">
    <source>
        <dbReference type="EMBL" id="KAF1963427.1"/>
    </source>
</evidence>